<dbReference type="GO" id="GO:0016020">
    <property type="term" value="C:membrane"/>
    <property type="evidence" value="ECO:0007669"/>
    <property type="project" value="InterPro"/>
</dbReference>
<dbReference type="SUPFAM" id="SSF109604">
    <property type="entry name" value="HD-domain/PDEase-like"/>
    <property type="match status" value="1"/>
</dbReference>
<proteinExistence type="predicted"/>
<dbReference type="RefSeq" id="WP_007063131.1">
    <property type="nucleotide sequence ID" value="NZ_ACVI01000097.1"/>
</dbReference>
<dbReference type="PANTHER" id="PTHR45228">
    <property type="entry name" value="CYCLIC DI-GMP PHOSPHODIESTERASE TM_0186-RELATED"/>
    <property type="match status" value="1"/>
</dbReference>
<dbReference type="InterPro" id="IPR003660">
    <property type="entry name" value="HAMP_dom"/>
</dbReference>
<dbReference type="CDD" id="cd00077">
    <property type="entry name" value="HDc"/>
    <property type="match status" value="1"/>
</dbReference>
<organism evidence="5 6">
    <name type="scientific">Clostridium carboxidivorans P7</name>
    <dbReference type="NCBI Taxonomy" id="536227"/>
    <lineage>
        <taxon>Bacteria</taxon>
        <taxon>Bacillati</taxon>
        <taxon>Bacillota</taxon>
        <taxon>Clostridia</taxon>
        <taxon>Eubacteriales</taxon>
        <taxon>Clostridiaceae</taxon>
        <taxon>Clostridium</taxon>
    </lineage>
</organism>
<evidence type="ECO:0000259" key="2">
    <source>
        <dbReference type="PROSITE" id="PS50885"/>
    </source>
</evidence>
<dbReference type="InterPro" id="IPR029787">
    <property type="entry name" value="Nucleotide_cyclase"/>
</dbReference>
<dbReference type="Pfam" id="PF00990">
    <property type="entry name" value="GGDEF"/>
    <property type="match status" value="1"/>
</dbReference>
<feature type="transmembrane region" description="Helical" evidence="1">
    <location>
        <begin position="12"/>
        <end position="33"/>
    </location>
</feature>
<dbReference type="SMART" id="SM00267">
    <property type="entry name" value="GGDEF"/>
    <property type="match status" value="1"/>
</dbReference>
<feature type="domain" description="HAMP" evidence="2">
    <location>
        <begin position="286"/>
        <end position="339"/>
    </location>
</feature>
<keyword evidence="6" id="KW-1185">Reference proteome</keyword>
<dbReference type="PROSITE" id="PS51832">
    <property type="entry name" value="HD_GYP"/>
    <property type="match status" value="1"/>
</dbReference>
<dbReference type="Pfam" id="PF13487">
    <property type="entry name" value="HD_5"/>
    <property type="match status" value="1"/>
</dbReference>
<evidence type="ECO:0000259" key="4">
    <source>
        <dbReference type="PROSITE" id="PS51832"/>
    </source>
</evidence>
<dbReference type="GO" id="GO:0007165">
    <property type="term" value="P:signal transduction"/>
    <property type="evidence" value="ECO:0007669"/>
    <property type="project" value="InterPro"/>
</dbReference>
<dbReference type="AlphaFoldDB" id="C6PZM9"/>
<dbReference type="InterPro" id="IPR043128">
    <property type="entry name" value="Rev_trsase/Diguanyl_cyclase"/>
</dbReference>
<keyword evidence="1" id="KW-0812">Transmembrane</keyword>
<evidence type="ECO:0000313" key="5">
    <source>
        <dbReference type="EMBL" id="EET85306.1"/>
    </source>
</evidence>
<keyword evidence="5" id="KW-0378">Hydrolase</keyword>
<dbReference type="Pfam" id="PF05228">
    <property type="entry name" value="CHASE4"/>
    <property type="match status" value="1"/>
</dbReference>
<protein>
    <submittedName>
        <fullName evidence="5">Diguanylate cyclase and metal dependent phosphohydrolase</fullName>
    </submittedName>
</protein>
<dbReference type="GO" id="GO:0016787">
    <property type="term" value="F:hydrolase activity"/>
    <property type="evidence" value="ECO:0007669"/>
    <property type="project" value="UniProtKB-KW"/>
</dbReference>
<comment type="caution">
    <text evidence="5">The sequence shown here is derived from an EMBL/GenBank/DDBJ whole genome shotgun (WGS) entry which is preliminary data.</text>
</comment>
<dbReference type="InterPro" id="IPR007892">
    <property type="entry name" value="CHASE4"/>
</dbReference>
<feature type="domain" description="GGDEF" evidence="3">
    <location>
        <begin position="372"/>
        <end position="504"/>
    </location>
</feature>
<name>C6PZM9_9CLOT</name>
<evidence type="ECO:0000259" key="3">
    <source>
        <dbReference type="PROSITE" id="PS50887"/>
    </source>
</evidence>
<dbReference type="InterPro" id="IPR003607">
    <property type="entry name" value="HD/PDEase_dom"/>
</dbReference>
<dbReference type="Gene3D" id="6.10.340.10">
    <property type="match status" value="1"/>
</dbReference>
<dbReference type="SUPFAM" id="SSF55073">
    <property type="entry name" value="Nucleotide cyclase"/>
    <property type="match status" value="1"/>
</dbReference>
<keyword evidence="1" id="KW-0472">Membrane</keyword>
<evidence type="ECO:0000313" key="6">
    <source>
        <dbReference type="Proteomes" id="UP000004198"/>
    </source>
</evidence>
<dbReference type="EMBL" id="ACVI01000097">
    <property type="protein sequence ID" value="EET85306.1"/>
    <property type="molecule type" value="Genomic_DNA"/>
</dbReference>
<gene>
    <name evidence="5" type="ORF">CcarbDRAFT_4246</name>
</gene>
<sequence>MKLMSVKVKTLLIYFINFLFIIIFTSIAFRFIIFRYINRVETQNLNNNFRAVTAILDREQIDMQRTCLDWAVWDDTYNFLLGKNKELYIKNNIQDNTLSQLNLNFMFFVDKKGSLVFSKTESLEDRTERILIDDIFNKKNKFTQEIVFKNDSDKHSGVLMVNGKLFIISYAPVTTSGEKVSSDGGLIIGRYVDDSLLNYINSIMECKVRFIENTYTDKENNVMRKSDSIMAYRQIRDINQNESITVSISMLRNEYNLGKFYFKLYVGIFLVVLILVIFTFVSVFNKVILKRLKLVNDFIDTVSKTKDTKARLSISGNDEITNIANSTNKMLSKLDYANDEILALSYSDKLTGLKNRVYMEKKFFKLDNEDGTKYSIIMGDLNGLKLTNDTFGHKIGDRLICKIGDILKSICSQDDIIARWGGDEFIILVINKEDIHVSNLIESIKKECEKITEFGFKISIALGSAKKDEAQSTEAVMNLAEERMYRSKLTESKSSRNATIMSLERTLYEKNSETEEHTQRVKELSMKLGKKVNLSKDELEELELLSLLHDIGKMGIPDNILMKPGKLTNEEWEIMKRHTEIGYRIAKATPGLSHVANEILCHHEKFDGTGYPQGLKGESIPILSRIINIVDSFDVMTHKRVYKDASNIEHAVEELKRCSGTQFDPVIVNEFLKLLEEGSI</sequence>
<dbReference type="CDD" id="cd01949">
    <property type="entry name" value="GGDEF"/>
    <property type="match status" value="1"/>
</dbReference>
<dbReference type="Gene3D" id="1.10.3210.10">
    <property type="entry name" value="Hypothetical protein af1432"/>
    <property type="match status" value="1"/>
</dbReference>
<dbReference type="InterPro" id="IPR052020">
    <property type="entry name" value="Cyclic_di-GMP/3'3'-cGAMP_PDE"/>
</dbReference>
<dbReference type="InterPro" id="IPR000160">
    <property type="entry name" value="GGDEF_dom"/>
</dbReference>
<dbReference type="PROSITE" id="PS50885">
    <property type="entry name" value="HAMP"/>
    <property type="match status" value="1"/>
</dbReference>
<dbReference type="eggNOG" id="COG3437">
    <property type="taxonomic scope" value="Bacteria"/>
</dbReference>
<dbReference type="Proteomes" id="UP000004198">
    <property type="component" value="Unassembled WGS sequence"/>
</dbReference>
<reference evidence="5 6" key="1">
    <citation type="submission" date="2009-06" db="EMBL/GenBank/DDBJ databases">
        <title>The draft genome of Clostridium carboxidivorans P7.</title>
        <authorList>
            <consortium name="US DOE Joint Genome Institute (JGI-PGF)"/>
            <person name="Lucas S."/>
            <person name="Copeland A."/>
            <person name="Lapidus A."/>
            <person name="Glavina del Rio T."/>
            <person name="Tice H."/>
            <person name="Bruce D."/>
            <person name="Goodwin L."/>
            <person name="Pitluck S."/>
            <person name="Larimer F."/>
            <person name="Land M.L."/>
            <person name="Hauser L."/>
            <person name="Hemme C.L."/>
        </authorList>
    </citation>
    <scope>NUCLEOTIDE SEQUENCE [LARGE SCALE GENOMIC DNA]</scope>
    <source>
        <strain evidence="5 6">P7</strain>
    </source>
</reference>
<feature type="transmembrane region" description="Helical" evidence="1">
    <location>
        <begin position="260"/>
        <end position="284"/>
    </location>
</feature>
<dbReference type="NCBIfam" id="TIGR00254">
    <property type="entry name" value="GGDEF"/>
    <property type="match status" value="1"/>
</dbReference>
<dbReference type="PANTHER" id="PTHR45228:SF1">
    <property type="entry name" value="CYCLIC DI-GMP PHOSPHODIESTERASE TM_0186"/>
    <property type="match status" value="1"/>
</dbReference>
<dbReference type="InterPro" id="IPR037522">
    <property type="entry name" value="HD_GYP_dom"/>
</dbReference>
<dbReference type="PROSITE" id="PS50887">
    <property type="entry name" value="GGDEF"/>
    <property type="match status" value="1"/>
</dbReference>
<dbReference type="STRING" id="536227.Ccar_22460"/>
<accession>C6PZM9</accession>
<dbReference type="Gene3D" id="3.30.70.270">
    <property type="match status" value="1"/>
</dbReference>
<dbReference type="eggNOG" id="COG3322">
    <property type="taxonomic scope" value="Bacteria"/>
</dbReference>
<dbReference type="SMART" id="SM00471">
    <property type="entry name" value="HDc"/>
    <property type="match status" value="1"/>
</dbReference>
<evidence type="ECO:0000256" key="1">
    <source>
        <dbReference type="SAM" id="Phobius"/>
    </source>
</evidence>
<feature type="domain" description="HD-GYP" evidence="4">
    <location>
        <begin position="492"/>
        <end position="680"/>
    </location>
</feature>
<keyword evidence="1" id="KW-1133">Transmembrane helix</keyword>